<protein>
    <submittedName>
        <fullName evidence="1">Uncharacterized protein</fullName>
    </submittedName>
</protein>
<reference evidence="1" key="2">
    <citation type="journal article" date="2023" name="Science">
        <title>Genomic signatures of disease resistance in endangered staghorn corals.</title>
        <authorList>
            <person name="Vollmer S.V."/>
            <person name="Selwyn J.D."/>
            <person name="Despard B.A."/>
            <person name="Roesel C.L."/>
        </authorList>
    </citation>
    <scope>NUCLEOTIDE SEQUENCE</scope>
    <source>
        <strain evidence="1">K2</strain>
    </source>
</reference>
<organism evidence="1 2">
    <name type="scientific">Acropora cervicornis</name>
    <name type="common">Staghorn coral</name>
    <dbReference type="NCBI Taxonomy" id="6130"/>
    <lineage>
        <taxon>Eukaryota</taxon>
        <taxon>Metazoa</taxon>
        <taxon>Cnidaria</taxon>
        <taxon>Anthozoa</taxon>
        <taxon>Hexacorallia</taxon>
        <taxon>Scleractinia</taxon>
        <taxon>Astrocoeniina</taxon>
        <taxon>Acroporidae</taxon>
        <taxon>Acropora</taxon>
    </lineage>
</organism>
<evidence type="ECO:0000313" key="1">
    <source>
        <dbReference type="EMBL" id="KAK2561563.1"/>
    </source>
</evidence>
<keyword evidence="2" id="KW-1185">Reference proteome</keyword>
<reference evidence="1" key="1">
    <citation type="journal article" date="2023" name="G3 (Bethesda)">
        <title>Whole genome assembly and annotation of the endangered Caribbean coral Acropora cervicornis.</title>
        <authorList>
            <person name="Selwyn J.D."/>
            <person name="Vollmer S.V."/>
        </authorList>
    </citation>
    <scope>NUCLEOTIDE SEQUENCE</scope>
    <source>
        <strain evidence="1">K2</strain>
    </source>
</reference>
<proteinExistence type="predicted"/>
<dbReference type="EMBL" id="JARQWQ010000032">
    <property type="protein sequence ID" value="KAK2561563.1"/>
    <property type="molecule type" value="Genomic_DNA"/>
</dbReference>
<gene>
    <name evidence="1" type="ORF">P5673_015544</name>
</gene>
<accession>A0AAD9QHV6</accession>
<dbReference type="Proteomes" id="UP001249851">
    <property type="component" value="Unassembled WGS sequence"/>
</dbReference>
<name>A0AAD9QHV6_ACRCE</name>
<evidence type="ECO:0000313" key="2">
    <source>
        <dbReference type="Proteomes" id="UP001249851"/>
    </source>
</evidence>
<dbReference type="AlphaFoldDB" id="A0AAD9QHV6"/>
<sequence>MELWPKTRKDSAIRLDEIAQDTHAKEMIPWKLYTYPGTMGPRKISDGQPLMSQDKGVQIHFAALWILTTCHLKLNKANLRLGEEVTDYCNQKSQLKFNVDGNSGTLFFVGFSSIRCSL</sequence>
<comment type="caution">
    <text evidence="1">The sequence shown here is derived from an EMBL/GenBank/DDBJ whole genome shotgun (WGS) entry which is preliminary data.</text>
</comment>